<accession>A0A484FBI0</accession>
<sequence>MSTLTPKDNKTPNIDGTTSSPTADEDAASIQLKETQEPNRMAEAQAMSEEEIADIEKKLKRKLDARLLSVVWVIFILNYLDRKNIAAAKVAGIKDSLQLTDTQYETAVSILFVGYILMQIPSNIYLTQIRPSLFIPLCVVIWGGMSAATGAVTSLSGLYAVRFFLGIVEAAFLPGALFLISSWYKRDEMGFRGAILFSGSQLGSAFSGLIGAGIQSSLDGVRGLESWRWLFIIEGCITVAVGVFAVWLLPDWPSTTSWLTPKERALAEWRLVKDAGQVDEDDEPWSYGFKLALMDWRIYVFTFLFICIQVCSAVGNFFPDIVDTLGYGSVTTLLLTAPPYLVSLCVSIANNYSADRNHNASFHIVWPMCVAITGYIIAATTLSTAPRYFSMFCMTVGAYGTNAVLLAWVQKTMIRPRIKRASAVAIVNALANTSQVWTSYLYPDSNAPRHVLAMSVNAGGAFLAICTALGLRFILLRYNKQLAGGERTVAEVMKGEAVKAIAGVSSEENQRRKEAFRFDA</sequence>
<feature type="transmembrane region" description="Helical" evidence="7">
    <location>
        <begin position="106"/>
        <end position="126"/>
    </location>
</feature>
<feature type="transmembrane region" description="Helical" evidence="7">
    <location>
        <begin position="454"/>
        <end position="475"/>
    </location>
</feature>
<keyword evidence="3 7" id="KW-0812">Transmembrane</keyword>
<feature type="domain" description="Major facilitator superfamily (MFS) profile" evidence="8">
    <location>
        <begin position="67"/>
        <end position="482"/>
    </location>
</feature>
<evidence type="ECO:0000256" key="6">
    <source>
        <dbReference type="SAM" id="MobiDB-lite"/>
    </source>
</evidence>
<comment type="subcellular location">
    <subcellularLocation>
        <location evidence="1">Membrane</location>
        <topology evidence="1">Multi-pass membrane protein</topology>
    </subcellularLocation>
</comment>
<dbReference type="GO" id="GO:0022857">
    <property type="term" value="F:transmembrane transporter activity"/>
    <property type="evidence" value="ECO:0007669"/>
    <property type="project" value="InterPro"/>
</dbReference>
<dbReference type="InterPro" id="IPR020846">
    <property type="entry name" value="MFS_dom"/>
</dbReference>
<feature type="transmembrane region" description="Helical" evidence="7">
    <location>
        <begin position="421"/>
        <end position="442"/>
    </location>
</feature>
<keyword evidence="5 7" id="KW-0472">Membrane</keyword>
<evidence type="ECO:0000313" key="9">
    <source>
        <dbReference type="EMBL" id="TDZ15699.1"/>
    </source>
</evidence>
<dbReference type="Gene3D" id="1.20.1250.20">
    <property type="entry name" value="MFS general substrate transporter like domains"/>
    <property type="match status" value="1"/>
</dbReference>
<dbReference type="Proteomes" id="UP000014480">
    <property type="component" value="Unassembled WGS sequence"/>
</dbReference>
<evidence type="ECO:0000259" key="8">
    <source>
        <dbReference type="PROSITE" id="PS50850"/>
    </source>
</evidence>
<evidence type="ECO:0000256" key="7">
    <source>
        <dbReference type="SAM" id="Phobius"/>
    </source>
</evidence>
<feature type="transmembrane region" description="Helical" evidence="7">
    <location>
        <begin position="133"/>
        <end position="153"/>
    </location>
</feature>
<feature type="transmembrane region" description="Helical" evidence="7">
    <location>
        <begin position="364"/>
        <end position="382"/>
    </location>
</feature>
<reference evidence="10" key="1">
    <citation type="journal article" date="2013" name="New Phytol.">
        <title>Comparative genomic and transcriptomic analyses reveal the hemibiotrophic stage shift of Colletotrichum fungi.</title>
        <authorList>
            <person name="Gan P."/>
            <person name="Ikeda K."/>
            <person name="Irieda H."/>
            <person name="Narusaka M."/>
            <person name="O'Connell R.J."/>
            <person name="Narusaka Y."/>
            <person name="Takano Y."/>
            <person name="Kubo Y."/>
            <person name="Shirasu K."/>
        </authorList>
    </citation>
    <scope>NUCLEOTIDE SEQUENCE [LARGE SCALE GENOMIC DNA]</scope>
    <source>
        <strain evidence="10">104-T / ATCC 96160 / CBS 514.97 / LARS 414 / MAFF 240422</strain>
    </source>
</reference>
<evidence type="ECO:0000313" key="10">
    <source>
        <dbReference type="Proteomes" id="UP000014480"/>
    </source>
</evidence>
<gene>
    <name evidence="9" type="primary">prlL-6</name>
    <name evidence="9" type="ORF">Cob_v011529</name>
</gene>
<feature type="transmembrane region" description="Helical" evidence="7">
    <location>
        <begin position="226"/>
        <end position="249"/>
    </location>
</feature>
<dbReference type="GO" id="GO:0016020">
    <property type="term" value="C:membrane"/>
    <property type="evidence" value="ECO:0007669"/>
    <property type="project" value="UniProtKB-SubCell"/>
</dbReference>
<dbReference type="PANTHER" id="PTHR43791:SF92">
    <property type="entry name" value="AGL026WP"/>
    <property type="match status" value="1"/>
</dbReference>
<dbReference type="AlphaFoldDB" id="A0A484FBI0"/>
<keyword evidence="2" id="KW-0813">Transport</keyword>
<feature type="transmembrane region" description="Helical" evidence="7">
    <location>
        <begin position="63"/>
        <end position="80"/>
    </location>
</feature>
<feature type="transmembrane region" description="Helical" evidence="7">
    <location>
        <begin position="298"/>
        <end position="318"/>
    </location>
</feature>
<feature type="region of interest" description="Disordered" evidence="6">
    <location>
        <begin position="1"/>
        <end position="40"/>
    </location>
</feature>
<name>A0A484FBI0_COLOR</name>
<dbReference type="InterPro" id="IPR011701">
    <property type="entry name" value="MFS"/>
</dbReference>
<feature type="transmembrane region" description="Helical" evidence="7">
    <location>
        <begin position="330"/>
        <end position="352"/>
    </location>
</feature>
<dbReference type="EMBL" id="AMCV02000039">
    <property type="protein sequence ID" value="TDZ15699.1"/>
    <property type="molecule type" value="Genomic_DNA"/>
</dbReference>
<dbReference type="FunFam" id="1.20.1250.20:FF:000013">
    <property type="entry name" value="MFS general substrate transporter"/>
    <property type="match status" value="1"/>
</dbReference>
<evidence type="ECO:0000256" key="5">
    <source>
        <dbReference type="ARBA" id="ARBA00023136"/>
    </source>
</evidence>
<evidence type="ECO:0000256" key="4">
    <source>
        <dbReference type="ARBA" id="ARBA00022989"/>
    </source>
</evidence>
<keyword evidence="4 7" id="KW-1133">Transmembrane helix</keyword>
<feature type="transmembrane region" description="Helical" evidence="7">
    <location>
        <begin position="388"/>
        <end position="409"/>
    </location>
</feature>
<evidence type="ECO:0000256" key="1">
    <source>
        <dbReference type="ARBA" id="ARBA00004141"/>
    </source>
</evidence>
<organism evidence="9 10">
    <name type="scientific">Colletotrichum orbiculare (strain 104-T / ATCC 96160 / CBS 514.97 / LARS 414 / MAFF 240422)</name>
    <name type="common">Cucumber anthracnose fungus</name>
    <name type="synonym">Colletotrichum lagenarium</name>
    <dbReference type="NCBI Taxonomy" id="1213857"/>
    <lineage>
        <taxon>Eukaryota</taxon>
        <taxon>Fungi</taxon>
        <taxon>Dikarya</taxon>
        <taxon>Ascomycota</taxon>
        <taxon>Pezizomycotina</taxon>
        <taxon>Sordariomycetes</taxon>
        <taxon>Hypocreomycetidae</taxon>
        <taxon>Glomerellales</taxon>
        <taxon>Glomerellaceae</taxon>
        <taxon>Colletotrichum</taxon>
        <taxon>Colletotrichum orbiculare species complex</taxon>
    </lineage>
</organism>
<dbReference type="Pfam" id="PF07690">
    <property type="entry name" value="MFS_1"/>
    <property type="match status" value="1"/>
</dbReference>
<dbReference type="FunFam" id="1.20.1250.20:FF:000057">
    <property type="entry name" value="MFS general substrate transporter"/>
    <property type="match status" value="1"/>
</dbReference>
<protein>
    <submittedName>
        <fullName evidence="9">MFS transporter prlL</fullName>
    </submittedName>
</protein>
<evidence type="ECO:0000256" key="3">
    <source>
        <dbReference type="ARBA" id="ARBA00022692"/>
    </source>
</evidence>
<reference evidence="10" key="2">
    <citation type="journal article" date="2019" name="Mol. Plant Microbe Interact.">
        <title>Genome sequence resources for four phytopathogenic fungi from the Colletotrichum orbiculare species complex.</title>
        <authorList>
            <person name="Gan P."/>
            <person name="Tsushima A."/>
            <person name="Narusaka M."/>
            <person name="Narusaka Y."/>
            <person name="Takano Y."/>
            <person name="Kubo Y."/>
            <person name="Shirasu K."/>
        </authorList>
    </citation>
    <scope>GENOME REANNOTATION</scope>
    <source>
        <strain evidence="10">104-T / ATCC 96160 / CBS 514.97 / LARS 414 / MAFF 240422</strain>
    </source>
</reference>
<feature type="transmembrane region" description="Helical" evidence="7">
    <location>
        <begin position="193"/>
        <end position="214"/>
    </location>
</feature>
<feature type="compositionally biased region" description="Polar residues" evidence="6">
    <location>
        <begin position="1"/>
        <end position="22"/>
    </location>
</feature>
<proteinExistence type="predicted"/>
<evidence type="ECO:0000256" key="2">
    <source>
        <dbReference type="ARBA" id="ARBA00022448"/>
    </source>
</evidence>
<dbReference type="OrthoDB" id="2250022at2759"/>
<keyword evidence="10" id="KW-1185">Reference proteome</keyword>
<comment type="caution">
    <text evidence="9">The sequence shown here is derived from an EMBL/GenBank/DDBJ whole genome shotgun (WGS) entry which is preliminary data.</text>
</comment>
<dbReference type="SUPFAM" id="SSF103473">
    <property type="entry name" value="MFS general substrate transporter"/>
    <property type="match status" value="1"/>
</dbReference>
<dbReference type="InterPro" id="IPR036259">
    <property type="entry name" value="MFS_trans_sf"/>
</dbReference>
<dbReference type="PANTHER" id="PTHR43791">
    <property type="entry name" value="PERMEASE-RELATED"/>
    <property type="match status" value="1"/>
</dbReference>
<feature type="transmembrane region" description="Helical" evidence="7">
    <location>
        <begin position="159"/>
        <end position="181"/>
    </location>
</feature>
<dbReference type="PROSITE" id="PS50850">
    <property type="entry name" value="MFS"/>
    <property type="match status" value="1"/>
</dbReference>